<feature type="compositionally biased region" description="Low complexity" evidence="1">
    <location>
        <begin position="31"/>
        <end position="50"/>
    </location>
</feature>
<dbReference type="Proteomes" id="UP001182556">
    <property type="component" value="Unassembled WGS sequence"/>
</dbReference>
<dbReference type="CDD" id="cd09917">
    <property type="entry name" value="F-box_SF"/>
    <property type="match status" value="1"/>
</dbReference>
<sequence>MSTTSLLQTALQNLHVSQQQREQSHTPRPPSSRGDPSSLPSSRGETPPESGGEEDDDEVLVTVGKGTAPGTPVHGRGMVLGQRLSGLSPKGRDPLRTFPTHVAVRIFLQLDIRTLARCDRVCKRWHKSSTLNYVWFLQNRALVLPETTDLPGANGKVRKTGDDTPDFFDPYDKTPRLSALAPPPLPTNPTPQWTKAESKKQWKGAFRQTLKRSDPNAEPEIDPLRVDIDSLQSSGASTPAGRHGYAGMGSGGAGKWASVGDGAMTPTERKMAAREGYKALGGRKSRQKRKMGGELGMKDKGGMVVDDGRFDAPW</sequence>
<dbReference type="PROSITE" id="PS50181">
    <property type="entry name" value="FBOX"/>
    <property type="match status" value="1"/>
</dbReference>
<evidence type="ECO:0000313" key="4">
    <source>
        <dbReference type="Proteomes" id="UP001182556"/>
    </source>
</evidence>
<dbReference type="EMBL" id="JAODAN010000002">
    <property type="protein sequence ID" value="KAK1926061.1"/>
    <property type="molecule type" value="Genomic_DNA"/>
</dbReference>
<protein>
    <recommendedName>
        <fullName evidence="2">F-box domain-containing protein</fullName>
    </recommendedName>
</protein>
<dbReference type="AlphaFoldDB" id="A0AAD9L7B1"/>
<organism evidence="3 4">
    <name type="scientific">Papiliotrema laurentii</name>
    <name type="common">Cryptococcus laurentii</name>
    <dbReference type="NCBI Taxonomy" id="5418"/>
    <lineage>
        <taxon>Eukaryota</taxon>
        <taxon>Fungi</taxon>
        <taxon>Dikarya</taxon>
        <taxon>Basidiomycota</taxon>
        <taxon>Agaricomycotina</taxon>
        <taxon>Tremellomycetes</taxon>
        <taxon>Tremellales</taxon>
        <taxon>Rhynchogastremaceae</taxon>
        <taxon>Papiliotrema</taxon>
    </lineage>
</organism>
<dbReference type="InterPro" id="IPR036047">
    <property type="entry name" value="F-box-like_dom_sf"/>
</dbReference>
<reference evidence="3" key="1">
    <citation type="submission" date="2023-02" db="EMBL/GenBank/DDBJ databases">
        <title>Identification and recombinant expression of a fungal hydrolase from Papiliotrema laurentii that hydrolyzes apple cutin and clears colloidal polyester polyurethane.</title>
        <authorList>
            <consortium name="DOE Joint Genome Institute"/>
            <person name="Roman V.A."/>
            <person name="Bojanowski C."/>
            <person name="Crable B.R."/>
            <person name="Wagner D.N."/>
            <person name="Hung C.S."/>
            <person name="Nadeau L.J."/>
            <person name="Schratz L."/>
            <person name="Haridas S."/>
            <person name="Pangilinan J."/>
            <person name="Lipzen A."/>
            <person name="Na H."/>
            <person name="Yan M."/>
            <person name="Ng V."/>
            <person name="Grigoriev I.V."/>
            <person name="Spatafora J.W."/>
            <person name="Barlow D."/>
            <person name="Biffinger J."/>
            <person name="Kelley-Loughnane N."/>
            <person name="Varaljay V.A."/>
            <person name="Crookes-Goodson W.J."/>
        </authorList>
    </citation>
    <scope>NUCLEOTIDE SEQUENCE</scope>
    <source>
        <strain evidence="3">5307AH</strain>
    </source>
</reference>
<evidence type="ECO:0000256" key="1">
    <source>
        <dbReference type="SAM" id="MobiDB-lite"/>
    </source>
</evidence>
<feature type="compositionally biased region" description="Polar residues" evidence="1">
    <location>
        <begin position="1"/>
        <end position="21"/>
    </location>
</feature>
<dbReference type="Gene3D" id="1.20.1280.50">
    <property type="match status" value="1"/>
</dbReference>
<feature type="region of interest" description="Disordered" evidence="1">
    <location>
        <begin position="175"/>
        <end position="199"/>
    </location>
</feature>
<feature type="compositionally biased region" description="Basic and acidic residues" evidence="1">
    <location>
        <begin position="296"/>
        <end position="314"/>
    </location>
</feature>
<keyword evidence="4" id="KW-1185">Reference proteome</keyword>
<accession>A0AAD9L7B1</accession>
<name>A0AAD9L7B1_PAPLA</name>
<gene>
    <name evidence="3" type="ORF">DB88DRAFT_480542</name>
</gene>
<feature type="region of interest" description="Disordered" evidence="1">
    <location>
        <begin position="1"/>
        <end position="57"/>
    </location>
</feature>
<feature type="domain" description="F-box" evidence="2">
    <location>
        <begin position="92"/>
        <end position="138"/>
    </location>
</feature>
<dbReference type="InterPro" id="IPR001810">
    <property type="entry name" value="F-box_dom"/>
</dbReference>
<feature type="compositionally biased region" description="Basic residues" evidence="1">
    <location>
        <begin position="281"/>
        <end position="290"/>
    </location>
</feature>
<dbReference type="Pfam" id="PF12937">
    <property type="entry name" value="F-box-like"/>
    <property type="match status" value="1"/>
</dbReference>
<evidence type="ECO:0000313" key="3">
    <source>
        <dbReference type="EMBL" id="KAK1926061.1"/>
    </source>
</evidence>
<dbReference type="SUPFAM" id="SSF81383">
    <property type="entry name" value="F-box domain"/>
    <property type="match status" value="1"/>
</dbReference>
<comment type="caution">
    <text evidence="3">The sequence shown here is derived from an EMBL/GenBank/DDBJ whole genome shotgun (WGS) entry which is preliminary data.</text>
</comment>
<proteinExistence type="predicted"/>
<feature type="region of interest" description="Disordered" evidence="1">
    <location>
        <begin position="275"/>
        <end position="314"/>
    </location>
</feature>
<evidence type="ECO:0000259" key="2">
    <source>
        <dbReference type="PROSITE" id="PS50181"/>
    </source>
</evidence>